<evidence type="ECO:0000256" key="3">
    <source>
        <dbReference type="ARBA" id="ARBA00022670"/>
    </source>
</evidence>
<dbReference type="Pfam" id="PF02016">
    <property type="entry name" value="Peptidase_S66"/>
    <property type="match status" value="1"/>
</dbReference>
<dbReference type="InterPro" id="IPR040449">
    <property type="entry name" value="Peptidase_S66_N"/>
</dbReference>
<dbReference type="InterPro" id="IPR040921">
    <property type="entry name" value="Peptidase_S66C"/>
</dbReference>
<dbReference type="InterPro" id="IPR027478">
    <property type="entry name" value="LdcA_N"/>
</dbReference>
<dbReference type="Gene3D" id="3.40.50.10740">
    <property type="entry name" value="Class I glutamine amidotransferase-like"/>
    <property type="match status" value="1"/>
</dbReference>
<evidence type="ECO:0000256" key="5">
    <source>
        <dbReference type="ARBA" id="ARBA00022825"/>
    </source>
</evidence>
<name>A8MLP6_ALKOO</name>
<dbReference type="InterPro" id="IPR027461">
    <property type="entry name" value="Carboxypeptidase_A_C_sf"/>
</dbReference>
<comment type="similarity">
    <text evidence="1">Belongs to the peptidase S66 family.</text>
</comment>
<dbReference type="Proteomes" id="UP000000269">
    <property type="component" value="Chromosome"/>
</dbReference>
<protein>
    <submittedName>
        <fullName evidence="9">Peptidase U61 LD-carboxypeptidase A</fullName>
    </submittedName>
</protein>
<dbReference type="InterPro" id="IPR003507">
    <property type="entry name" value="S66_fam"/>
</dbReference>
<keyword evidence="3" id="KW-0645">Protease</keyword>
<evidence type="ECO:0000256" key="1">
    <source>
        <dbReference type="ARBA" id="ARBA00010233"/>
    </source>
</evidence>
<evidence type="ECO:0000256" key="6">
    <source>
        <dbReference type="PIRSR" id="PIRSR028757-1"/>
    </source>
</evidence>
<dbReference type="AlphaFoldDB" id="A8MLP6"/>
<gene>
    <name evidence="9" type="ordered locus">Clos_0401</name>
</gene>
<reference evidence="10" key="1">
    <citation type="submission" date="2007-10" db="EMBL/GenBank/DDBJ databases">
        <title>Complete genome of Alkaliphilus oremlandii OhILAs.</title>
        <authorList>
            <person name="Copeland A."/>
            <person name="Lucas S."/>
            <person name="Lapidus A."/>
            <person name="Barry K."/>
            <person name="Detter J.C."/>
            <person name="Glavina del Rio T."/>
            <person name="Hammon N."/>
            <person name="Israni S."/>
            <person name="Dalin E."/>
            <person name="Tice H."/>
            <person name="Pitluck S."/>
            <person name="Chain P."/>
            <person name="Malfatti S."/>
            <person name="Shin M."/>
            <person name="Vergez L."/>
            <person name="Schmutz J."/>
            <person name="Larimer F."/>
            <person name="Land M."/>
            <person name="Hauser L."/>
            <person name="Kyrpides N."/>
            <person name="Mikhailova N."/>
            <person name="Stolz J.F."/>
            <person name="Dawson A."/>
            <person name="Fisher E."/>
            <person name="Crable B."/>
            <person name="Perera E."/>
            <person name="Lisak J."/>
            <person name="Ranganathan M."/>
            <person name="Basu P."/>
            <person name="Richardson P."/>
        </authorList>
    </citation>
    <scope>NUCLEOTIDE SEQUENCE [LARGE SCALE GENOMIC DNA]</scope>
    <source>
        <strain evidence="10">OhILAs</strain>
    </source>
</reference>
<keyword evidence="2 9" id="KW-0121">Carboxypeptidase</keyword>
<feature type="active site" description="Nucleophile" evidence="6">
    <location>
        <position position="109"/>
    </location>
</feature>
<dbReference type="KEGG" id="aoe:Clos_0401"/>
<keyword evidence="4" id="KW-0378">Hydrolase</keyword>
<sequence length="309" mass="33468">MIKPNALKFGDVIGIVAPSGPTTKERVKLAKDQLEGLGFQVKLGHSCYEKHGYLSGKDEVRARDLNHMFEDQEVQGIICLRGGYGASKILNRIDLEQIAKRPKVFVGYSDITALHLAMNQISKLVTFHGPMGSSDIAGGLDDFTREGFLKAVMGSSPMGEIQNPKGKKMQSLVGGKANGILVGGNLSLIAATMGTPYEIDTKGKILFLEEIGEEPYRVDRMLTQLLLSGKLGDAEGILLGDWMDCEPEEPEKSLSLMAVFEEIIGPLGKPTIYDVEAGHCSPMITLPFGVRSFLDAEEGRLIIEEGGTV</sequence>
<dbReference type="GO" id="GO:0008236">
    <property type="term" value="F:serine-type peptidase activity"/>
    <property type="evidence" value="ECO:0007669"/>
    <property type="project" value="UniProtKB-KW"/>
</dbReference>
<dbReference type="PANTHER" id="PTHR30237">
    <property type="entry name" value="MURAMOYLTETRAPEPTIDE CARBOXYPEPTIDASE"/>
    <property type="match status" value="1"/>
</dbReference>
<proteinExistence type="inferred from homology"/>
<dbReference type="STRING" id="350688.Clos_0401"/>
<dbReference type="OrthoDB" id="9807329at2"/>
<dbReference type="Pfam" id="PF17676">
    <property type="entry name" value="Peptidase_S66C"/>
    <property type="match status" value="1"/>
</dbReference>
<dbReference type="GO" id="GO:0004180">
    <property type="term" value="F:carboxypeptidase activity"/>
    <property type="evidence" value="ECO:0007669"/>
    <property type="project" value="UniProtKB-KW"/>
</dbReference>
<dbReference type="Gene3D" id="3.50.30.60">
    <property type="entry name" value="LD-carboxypeptidase A C-terminal domain-like"/>
    <property type="match status" value="1"/>
</dbReference>
<dbReference type="SUPFAM" id="SSF52317">
    <property type="entry name" value="Class I glutamine amidotransferase-like"/>
    <property type="match status" value="1"/>
</dbReference>
<dbReference type="MEROPS" id="S66.001"/>
<feature type="domain" description="LD-carboxypeptidase C-terminal" evidence="8">
    <location>
        <begin position="178"/>
        <end position="291"/>
    </location>
</feature>
<evidence type="ECO:0000256" key="2">
    <source>
        <dbReference type="ARBA" id="ARBA00022645"/>
    </source>
</evidence>
<evidence type="ECO:0000256" key="4">
    <source>
        <dbReference type="ARBA" id="ARBA00022801"/>
    </source>
</evidence>
<feature type="active site" description="Charge relay system" evidence="6">
    <location>
        <position position="279"/>
    </location>
</feature>
<evidence type="ECO:0000259" key="7">
    <source>
        <dbReference type="Pfam" id="PF02016"/>
    </source>
</evidence>
<keyword evidence="10" id="KW-1185">Reference proteome</keyword>
<organism evidence="9 10">
    <name type="scientific">Alkaliphilus oremlandii (strain OhILAs)</name>
    <name type="common">Clostridium oremlandii (strain OhILAs)</name>
    <dbReference type="NCBI Taxonomy" id="350688"/>
    <lineage>
        <taxon>Bacteria</taxon>
        <taxon>Bacillati</taxon>
        <taxon>Bacillota</taxon>
        <taxon>Clostridia</taxon>
        <taxon>Peptostreptococcales</taxon>
        <taxon>Natronincolaceae</taxon>
        <taxon>Alkaliphilus</taxon>
    </lineage>
</organism>
<feature type="active site" description="Charge relay system" evidence="6">
    <location>
        <position position="209"/>
    </location>
</feature>
<dbReference type="RefSeq" id="WP_012158278.1">
    <property type="nucleotide sequence ID" value="NC_009922.1"/>
</dbReference>
<evidence type="ECO:0000259" key="8">
    <source>
        <dbReference type="Pfam" id="PF17676"/>
    </source>
</evidence>
<dbReference type="GO" id="GO:0006508">
    <property type="term" value="P:proteolysis"/>
    <property type="evidence" value="ECO:0007669"/>
    <property type="project" value="UniProtKB-KW"/>
</dbReference>
<dbReference type="InterPro" id="IPR029062">
    <property type="entry name" value="Class_I_gatase-like"/>
</dbReference>
<dbReference type="SUPFAM" id="SSF141986">
    <property type="entry name" value="LD-carboxypeptidase A C-terminal domain-like"/>
    <property type="match status" value="1"/>
</dbReference>
<dbReference type="HOGENOM" id="CLU_034346_3_1_9"/>
<evidence type="ECO:0000313" key="10">
    <source>
        <dbReference type="Proteomes" id="UP000000269"/>
    </source>
</evidence>
<accession>A8MLP6</accession>
<dbReference type="PANTHER" id="PTHR30237:SF2">
    <property type="entry name" value="MUREIN TETRAPEPTIDE CARBOXYPEPTIDASE"/>
    <property type="match status" value="1"/>
</dbReference>
<keyword evidence="5" id="KW-0720">Serine protease</keyword>
<feature type="domain" description="LD-carboxypeptidase N-terminal" evidence="7">
    <location>
        <begin position="13"/>
        <end position="129"/>
    </location>
</feature>
<dbReference type="CDD" id="cd07025">
    <property type="entry name" value="Peptidase_S66"/>
    <property type="match status" value="1"/>
</dbReference>
<evidence type="ECO:0000313" key="9">
    <source>
        <dbReference type="EMBL" id="ABW17963.1"/>
    </source>
</evidence>
<dbReference type="EMBL" id="CP000853">
    <property type="protein sequence ID" value="ABW17963.1"/>
    <property type="molecule type" value="Genomic_DNA"/>
</dbReference>
<dbReference type="PIRSF" id="PIRSF028757">
    <property type="entry name" value="LD-carboxypeptidase"/>
    <property type="match status" value="1"/>
</dbReference>
<dbReference type="eggNOG" id="COG1619">
    <property type="taxonomic scope" value="Bacteria"/>
</dbReference>